<keyword evidence="9" id="KW-1185">Reference proteome</keyword>
<dbReference type="InterPro" id="IPR001242">
    <property type="entry name" value="Condensation_dom"/>
</dbReference>
<dbReference type="NCBIfam" id="NF003417">
    <property type="entry name" value="PRK04813.1"/>
    <property type="match status" value="5"/>
</dbReference>
<feature type="domain" description="Carrier" evidence="7">
    <location>
        <begin position="796"/>
        <end position="870"/>
    </location>
</feature>
<dbReference type="FunFam" id="3.30.559.10:FF:000016">
    <property type="entry name" value="Nonribosomal peptide synthase Pes1"/>
    <property type="match status" value="2"/>
</dbReference>
<reference evidence="8" key="1">
    <citation type="submission" date="2023-06" db="EMBL/GenBank/DDBJ databases">
        <title>Genome-scale phylogeny and comparative genomics of the fungal order Sordariales.</title>
        <authorList>
            <consortium name="Lawrence Berkeley National Laboratory"/>
            <person name="Hensen N."/>
            <person name="Bonometti L."/>
            <person name="Westerberg I."/>
            <person name="Brannstrom I.O."/>
            <person name="Guillou S."/>
            <person name="Cros-Aarteil S."/>
            <person name="Calhoun S."/>
            <person name="Haridas S."/>
            <person name="Kuo A."/>
            <person name="Mondo S."/>
            <person name="Pangilinan J."/>
            <person name="Riley R."/>
            <person name="LaButti K."/>
            <person name="Andreopoulos B."/>
            <person name="Lipzen A."/>
            <person name="Chen C."/>
            <person name="Yanf M."/>
            <person name="Daum C."/>
            <person name="Ng V."/>
            <person name="Clum A."/>
            <person name="Steindorff A."/>
            <person name="Ohm R."/>
            <person name="Martin F."/>
            <person name="Silar P."/>
            <person name="Natvig D."/>
            <person name="Lalanne C."/>
            <person name="Gautier V."/>
            <person name="Ament-velasquez S.L."/>
            <person name="Kruys A."/>
            <person name="Hutchinson M.I."/>
            <person name="Powell A.J."/>
            <person name="Barry K."/>
            <person name="Miller A.N."/>
            <person name="Grigoriev I.V."/>
            <person name="Debuchy R."/>
            <person name="Gladieux P."/>
            <person name="Thoren M.H."/>
            <person name="Johannesson H."/>
        </authorList>
    </citation>
    <scope>NUCLEOTIDE SEQUENCE</scope>
    <source>
        <strain evidence="8">SMH3187-1</strain>
    </source>
</reference>
<dbReference type="CDD" id="cd19542">
    <property type="entry name" value="CT_NRPS-like"/>
    <property type="match status" value="4"/>
</dbReference>
<dbReference type="FunFam" id="3.30.300.30:FF:000015">
    <property type="entry name" value="Nonribosomal peptide synthase SidD"/>
    <property type="match status" value="5"/>
</dbReference>
<dbReference type="EMBL" id="JAUKUD010000003">
    <property type="protein sequence ID" value="KAK0748882.1"/>
    <property type="molecule type" value="Genomic_DNA"/>
</dbReference>
<dbReference type="FunFam" id="3.40.50.12780:FF:000014">
    <property type="entry name" value="Nonribosomal peptide synthetase 1"/>
    <property type="match status" value="4"/>
</dbReference>
<feature type="region of interest" description="Disordered" evidence="6">
    <location>
        <begin position="7850"/>
        <end position="7894"/>
    </location>
</feature>
<dbReference type="CDD" id="cd19545">
    <property type="entry name" value="FUM14_C_NRPS-like"/>
    <property type="match status" value="2"/>
</dbReference>
<feature type="compositionally biased region" description="Low complexity" evidence="6">
    <location>
        <begin position="7197"/>
        <end position="7222"/>
    </location>
</feature>
<dbReference type="CDD" id="cd05918">
    <property type="entry name" value="A_NRPS_SidN3_like"/>
    <property type="match status" value="5"/>
</dbReference>
<dbReference type="SUPFAM" id="SSF52777">
    <property type="entry name" value="CoA-dependent acyltransferases"/>
    <property type="match status" value="18"/>
</dbReference>
<dbReference type="Gene3D" id="3.30.559.10">
    <property type="entry name" value="Chloramphenicol acetyltransferase-like domain"/>
    <property type="match status" value="9"/>
</dbReference>
<keyword evidence="2" id="KW-0596">Phosphopantetheine</keyword>
<dbReference type="NCBIfam" id="TIGR01733">
    <property type="entry name" value="AA-adenyl-dom"/>
    <property type="match status" value="5"/>
</dbReference>
<dbReference type="InterPro" id="IPR036736">
    <property type="entry name" value="ACP-like_sf"/>
</dbReference>
<dbReference type="InterPro" id="IPR000873">
    <property type="entry name" value="AMP-dep_synth/lig_dom"/>
</dbReference>
<feature type="domain" description="Carrier" evidence="7">
    <location>
        <begin position="2368"/>
        <end position="2444"/>
    </location>
</feature>
<evidence type="ECO:0000259" key="7">
    <source>
        <dbReference type="PROSITE" id="PS50075"/>
    </source>
</evidence>
<accession>A0AA40F0T6</accession>
<dbReference type="FunFam" id="3.30.559.30:FF:000005">
    <property type="entry name" value="Nonribosomal peptide synthase Pes1"/>
    <property type="match status" value="1"/>
</dbReference>
<dbReference type="Pfam" id="PF00550">
    <property type="entry name" value="PP-binding"/>
    <property type="match status" value="6"/>
</dbReference>
<dbReference type="Gene3D" id="1.10.1200.10">
    <property type="entry name" value="ACP-like"/>
    <property type="match status" value="6"/>
</dbReference>
<feature type="domain" description="Carrier" evidence="7">
    <location>
        <begin position="6183"/>
        <end position="6259"/>
    </location>
</feature>
<dbReference type="Gene3D" id="3.40.50.12780">
    <property type="entry name" value="N-terminal domain of ligase-like"/>
    <property type="match status" value="5"/>
</dbReference>
<dbReference type="InterPro" id="IPR023213">
    <property type="entry name" value="CAT-like_dom_sf"/>
</dbReference>
<dbReference type="Gene3D" id="3.30.300.30">
    <property type="match status" value="5"/>
</dbReference>
<comment type="pathway">
    <text evidence="1">Secondary metabolite biosynthesis.</text>
</comment>
<dbReference type="InterPro" id="IPR010071">
    <property type="entry name" value="AA_adenyl_dom"/>
</dbReference>
<dbReference type="Gene3D" id="3.30.559.30">
    <property type="entry name" value="Nonribosomal peptide synthetase, condensation domain"/>
    <property type="match status" value="10"/>
</dbReference>
<sequence>MGSANPDYGQGATLSTTCLFPRFCRAKDSDQQQIQRRQPIKVTRIALSSRSALGTVKDDDEAQVHGVVKTAWAVLLRLYTGQDDVCFYFFPDGDAGQDAIVGFDFGDADMLSVADAVAGSAAGVSAKDLTGGSAVGRWGRSIPQFDGDVPASIDTAVLVTSGRNASGLGCVPKLKKHQNLRLLVKTGGPSLGLFLEWNGTALGMSAAQGNLVADTLSKILSAILDSASEAPLRDLDYLGPVNRTRLVTWNEASPVDAVERCVHHVIADHVAQQPGAEAVCAWDGSLTYLELDRAAARLAARLKWTVVAMLAVLKAGGAFVPLDASHPVERLAGLCDTLGATIMLCSSRLVGALSAVSHTVIAGDDISLDDCVSDSAVPTEVDVSSNNAAYVIFTSGSTGKPKGTVIEHRSFCSSARAHAPALRIDGTCRVLQFAAHTFDASLVEILTPLMVGGCVCIPSEEERLNDLASAINRMAVNHAVLTPSFVGFLSPAAVPGLRRLVLAGEAMAHSHVAMWSHIELVNGYGPAESAVAAVVNSHVKQGTEPTDIGVPCGVRVWLVNPDDHDILVPVGCVGEMLLEGPSLARGYLNDAAKTADSFISDPAWLAVGAGRRFYKTGDLARYSSDSGSLTYVGRKDTQIKLHGQRIELGEIEHYLAVDERVRHALVLLPKMGPLKGRLVSVLSLSGSDDSSQPGSVARSAGEQPCLVSDFSIVESALGGVRGELSTRLPAYMLPSVWLPVDAIPMLASRKLNRKAVSMWVEAGLSVEQYQQLIMGCHLDGPRAQRSEKPSTALQLTDTEITLRNIWGTALNLPADQIHPDSRSFLNLGGDSISAMTCASRAKKAGLVVAVRDILRAESLRQLASRAVPLGNNIKVHDQNDRDEGLNAPFTLSPIQELHFATRGTAQGDEHFNQSFCLRVTRHIAEGDLRSALQTIVRRHGMLRCRFFRGEGGQWRQCLGDDIDGSFRLRAHSVSIRKEMDAGIADAQGCLDVKNGPLLAAELFERKDSSDQTLFMTAHHLAIDLVSWRVILEDLEDIFSCSWDENAIHPSLSFPAWTALQQDEVANSPLDHLAPQLSAGIPEPQPDYWGLANRPNLYGDVLCENFALDAGVSQTLFADCHNPFRTETVDLLLTALAWSFGTVFTDRPLPTIFNEGHGREALLSGDDLDISRTVGWFTTLFPVSLSQSARIGTDISFAQALVQIKDLRRRAPGNGRPYFAARFHRPDAKAFWGDQPEDMEVSFNFLGRYQQLERAGGLFQPAEGALMAGEAHAGSPTADFGAAAKRFALFEISAVVVHGVLRFGFAWNGKMRHQERIRQWVAACRRVLLEAAATIPAMPRVASATDFPLLGPSLTSRAIEDFRRTHLAGLAGEKGWDGIEDIYPASPIQQGLLMSRTKSESFYAVRRVLQVSAAGPGTQARAVVEVSRAARAWEDVVRRHAMLRTVFINSIGDSGGYDQVVLAEMRPSLLIRKYDTEREMHAALDALEPMQYQESEPQHRLTMLHADGCDSLVCVLEMSHAIMDGASMDILLRDFGRAYTGSLATTPKPLFSPFVASLQQRSREQDLLFWKSRLAGLEPCHFPVLNDGVSKMDAQSQLKTLRMELPQLVALQRFCDNGGFTLPNALAAAWALTLGLYTGADDVCFGYLASGRDDALVRGSDDAVGPFVNMATHRISLAGQDTSILNVLEVVQRDQLECMPYAQVSLAEVQHALHLPGGMPLFNTCISYRRVLPSSASERVGLLFEDIKAINDPTEYPLSLNMEVEDSGRAAIDIDYWTDSIACGQAEHIAATFMQAVFNIAENATAPVSRIVAVHPTTLGQIWEWNEQMPASAAECLHRMVEKQVAIRPEAEAVHGWDASFSYHEMNSLADRLACHLAEVGVGPEVFVPVCFDKSAWTVVSMLAVLKAGGAVVPLDAGHPMDALQDKVLDVGAHVVVASASRAALFDSMVPYVVAVGPNLLSGLSDSAGDEVETEAAPENAAWVIFTSGSTGKPKGVVLEHQALVSSALAHGARLGLGPDTRFLQFAAHTFDNSIEEMFTTLIHGGCVCVPSDADRLGNLAGAINALGANFMDLTPTVAALLHPSQVPGIKALAVGGEAITQTVLDAWGGVVPIHNQYGPSECSINASHRLHETTRGDISNIGTSVGSISWVVDPLNHDRLVPVGCVGELLIEGPILARGYLNRSGETAKAFVENPQWALLDPHGADRGGRRMYKTGDLVRYDSDGSLVYLGRKDTQVKLHGQRIELGEVEHHVTAALPDGVPSCVELVQPGDANKSLAVFFSPDHVQDSEAKILDMTPELQTLLRDAVTGLVSRLASYMVPALFFPVSKMPLTSSGKLDRRRLRGLLQASPLDIVAYRLEAQSGDGRKPETESECTLQKLWAKTLNVPADGITADDSFFRHGGDSIGAMKLAAAARQVGLVLTVATIFQRPRLCDMALAFGGEAGDPQAAVASVPRPVEPFSLLKGDGTAKSRDRVASICRVRAESVEDIYPCTALQAGLVAASQRQPGAYVAVNAYKLPAGVDVVRFKQAWQDVVDSEAILRTRVVFDEHLGFLQAVVREPITWVTAPSLYGLSVDDKKLPPHDGGPLTRYALVNERSDQPTFVWIAHHALYDGWSLSTLLNRVEERYRRPEAAMAATPHYSRFVQHLVGIDAAASDEFWKANLSMEEDVEHFPRLPHSGYHVKASLQAHQTVRFQKPQVDLPVASFLRAAWALALSTHVSSPDVIFGEVLSGRDVPVPYVEELVGPTLTTVPRLITINSQTTVKAALDMAGRLSAVIPHQFSGLQRIKSLSPSAAAACEFQNLLVIQMDDGDDESCGGVSLWSNLVSGGNKQGADFFNFPLNVTCTIGRNTVEIHAYFDGHVIPEWQARSLLGQLEAALSRLADTGTWNEKIGELDLLAETDKQQIRKWNATPGPVVDRRIQDVILERNMKREAEEDVVVGWDGTLTATALDRLSSALARHLQDQGVRPATFIPFCFEKSVHAVVAMLAILRVGAAFVPLDPSHPVARLGEIIADCKASVILCSPRYAELCAEVGAKTVVPIDGERLRRLGPTAMDKGDEDLPSTSPAYAIFTSGTTGKPKGTIVSHLAFCSGAAAHGPPMHMNPPFRFLQFASYTFDASLVEILTTLMRGGTVCVPRDQDRTNGDLAAAMERMEVDMALLTPSFVRTIAPSDVPHLKTLILGGEAMAQSHVDVWADRVTLVNAYGPSECAVVATVNPRVNRSSSPANLGTGIGRCWIVDRVSHNRLAPVGAVGELLIEGPTLSSGYLNNSAKTREVFIQDPAWSVGEAFSFDDTTKSRRMYKTGDLARICDPVSGEMEYMGRKDTSQAKVNGQRLELDEIAHHLGADPVVQHAVVVLPKEGPCAKRLVAVLALRGLSGRADQLEVVISQEASRLLSQAQHRLAEMVPPYMVPATWVAVNDMPLLPSGKLDRMGVARFIEAINTETLDQLAAAPSRDEKALPQAEAQPDASECLRAIWSQVLNVGLERIGRTTSFLHLGGDSITAMQVMARCRSQGMTVAVSDIINAKSVDDLALKTQIPTAQAIETAGPIEEDHNEFDPTPIQQLYLQLSGTGSSTAPTQTQFNQSVLLRVANNRGGSNVDPQTLAKGVHALVQTHPMLRARFRLDDTRRWRQHVTADVSGSCRFKTHSVDTMQRVQKRMQASQKVLNTTRGPLIAADYFVVGETGEAYLFLTVHHLVVDIVSWGILLQDLQDFLVSGDIARPVSMPFPAWARAQSARATMHHTDGRGLLPHQATSGDDGHGGNLAYWGMSGVPNVYGDVVTVETKVGGEATGLLVGAECHAAMQTDALDVLLAALLVSFRAATEGREGVSRVFNEGHGREPWDGKTELSRTVGWFTTLYPVHLPEESGSDNDLINAVRWVKDFRRRLSGNGREYFACGMLAAQGRETVEQRWPVEVMFNYLGQMQQLQRPDHVLTAVDGVDQELNSASDIGKDVPRFALIEVSAAVTGGETHLSFAFNSHMQHQEQIKAWAEGCRSLLEDAPRRLLQQANETTLSAFPLLPLTYYGYESLRRRLEEARIRVEDLQDIYPSSPTQRGLLLSQIRDSEKYAYRTIFEVSCLANTVDVMRLCDAWQAVVQRHASLRTVFIDTVGDEGLQDQAVLRDTPGRILLMDSEDQEAVQTLETLDALDYSEKKPPHRLTICTTSTGSTLCRLDISHAICDGTSLPILLDDLIEAYDGSLRIQKPTPVYRDYMVYLQSRPRGDSMQYWKEHLAGAEPCLFPSLTDGRVRTETGATLGSHTVTLSDALQITEYCADSGITLSALLQFAWGVVLRTYTGSDDVLFGFLSSGRDVPVPHVEHAVGAFINMLVCRLRLGAETEITDALESTHADLAQAMAHQACSLAEMQHELGLAGETLFNTAFTYQRRSASSPASRSAGLQYRVLSAEDPSEYVIAVNIEATGQNIEVDFNYWRTVVSDVQIKSIAGTFCQVLSDLVHGDNDRTVGELDLVGSHDIRQLKGWNDFVLPNVDECIHDIVARHARQQPFAPAVQGWDTSFTYRQLDDTATILAKHLTTLGVRPESFVPLCFEKTAWTIVAQLAVLKAGGAFVGLDPDHPTSRLEQLMQDVGATVVLCSAKYHQKMVDVAKTTAACFVVDAVSIASLSANATTASQPGEAQVSPANAAYIIFTSGTTGRPKGTVIEHAAFCTGATAHAKAMFMGPDSRVLQFASYTFDASVMEILSCLLIGGCVCVPSDAQRINDLPGVVRDMGVTWTLLTPSVASTLKPGSAALRGLKTLVTGGEAMTADHITRWASSETKCALVNAYGPTECSVVATTSVKVDQQGVVRDTDSSNIGPSVGGRVWIVDPQDVNRLAPVGAVGELVVEGRLVARGYLNNEEQTRRAFIDAPKWMHKLKLETSDASGSAPEWKLYRTGDLVRYNADGSILYMARKDTQVKVNGRRIELGEIEFHCKAGFPEGTNVAVEVVTPSGTTTSATILAVFFTAPTEGATIGDFNLLPLDDHLTGFSRAMEKSAAHHLPGYMMPQVFFPVTAMPWTTAGKLDRRRLRQAAESLSRDCFGKYKLPAATKEATARDVATDMEKTLQGLWEAVLGLAAGSVRATDSFFRVGGDSLTAMRLVGAARARRIALSVLDIFEKPVLSDMAASCGEADGLALLGDADPKLFELLGCSPRDTEAVLREVEAQCLLPREEIQDAYPCSPLQEGFVALASSQAGAYVSVNTLELDERIDLAKFKAAWQKVVDDTDTLRTRIVHTTTTGFVQAVAARSEMEWYDEPTLECALEEGRRIGSQSGGALTRYAIVEGDQSKARLFVWAIHHALYDGWSLPRLVRQVQDVYNDLVAGKPAESCAAPSYAGFIRHLKARDTAASEQYWKRRLQGVSAVTHFPQLPAARETARFQMARHQVPLRRRDLQVDATLPSVVRAAWAVVLSAYTNTDDVVFGETLAGRNIDLTGVGDMTGPTITTVPTRVQTTRSTLVRDFLRSVHLQATNVVPHQHFGLQHIRRLDQDCEAACGFKNILVIQASSFDGDEDEQDDWDFQGASSMGSFFTHPVVLECAVTDEGVEILLHHDETVMSMWQAERLVHQLEWILKELVRHSGSSETRLSDLHVISPDDHALLSRWNGSDGQEVELAVDSCIHDLFLRQAAQNPQKAGISAWDGELTYSQVRDYALRLAHHLRAHGVGAGDYVPVCLTRSAWAVVALFGILLSGAAFVPLDPAHPLARQKGMLDRVSPRLVICSPEHSSRFAGVVDVCVALDGAIFRSLPKPPPHEAPLKCSSRSTAYVLFTSGSTGEPKGVVCTHRAFSSSSAAFARATNMGLASRVFHFASLTFDVALMEVLSPLTMGACVCVPSEHDRLHDLGGAITRQSATWAFLTPSVANLLDPEAVCASGAFRTLVCGGEAMQSETVARWADRLELVNGYGPTEACVLAVVNPRVKSQADRAVIGRATGAGRAWIVEPLSPAGRETSGNPEQGRWLTPVGAAGELAISGPLLAEGYLNDAAKTTLAFVDNPAWASSTGPKAPQRIYRTGDLVKYAADGSLVFLGRRDGQVKVNGQRLELGEIESRLSADPRIRLGLVLKPGAGPCKDRLTGVVTLQSTGGAGDVGDAIPLLLGGPPDAVALARKELRLVRDALGEALPAYMVPTSWLVLRDMPIVVSGKLDRKQVAGWVDGLEEKTYEKIVEELGLNDDGEDDGVDFDEAGLAEVAAKLREIWAKELHLQVEKVTLDRGFLGLGGDSIRAMGVISRARTAGISISLQDILRSKSVGHLAKLAKVASQADTHGNDAESTEPFGLSPVQTMYMGLASAHVGDSRFNQSVTLKVATNLAVDQLKQALNAVVNRHGMLRARFRKDGDSWVQRTVPMNPSSFAFESHHLKSPDKMAPLMTTAQARLDIANGPVFRADFFQLADQNILLLVAHHLAIDIVSWRIILQDLNQVLETGSPLPEQPLTFASWLSRQRKQTMASNFARLLPFAEPPCDMKYWGIKEPLMYGNVETETFSVDERLTRLALDDCHRAFKTKPVELFLAAIVHSFAITFPDRNTPAVHVETHGREAPADSNNLDLSQTVGWFTSICPLHIQSGLTDILDTLRRIKDTRRSVPENGRPYFANKYLGQSARNTRPMEILFNYLGGGVGNADPNASSDVPLQNIDLENAVADVGPKTTRLALFEISTVVTNNTLQFSFMFDKSLERVPDIKIWVEKCRQALESMLRTLLDLAPQPTLSDYPLLSLTYDDLHTLTSRVLPRAGIDFSSAQVQDIYPCTPVQEGMLISQLRDPGAYQVRAVYQVRHSSGPVSPERLAKAWKHVVDRHAALRTVFVEGIQRGSVFDQVVLDGVDCEVNILRGDTEEQVQLSSSEKKPRLPHKLTITCDSAGRVTMRLNANHAILDGGSLAIIIEELTLAYAKTLSDSPGPLYSDYIRYSTSTARNDKEYWRGHLTGVTPCYFPKLSPGAHSKYTRALRALDLPFGRFPDLRRLSEQTSVTLANVVHAAWAIVLRKYTASEDTSFGYLTTDRDAPLKGIDRTVGTLINMLCFRTIVSSDASLEDMLASAQDRHLRNAQYRRCSLASVQHELGLAGKSLYNTSISIQNHMGTGDAGAEEEKVGLVFDMQEAHDPSEYAVTVNVDTSSGTEGVVLRYWSDHLGDDQAKEVSNTLAQVLNAFIEDRAQSVADLESRLDGQSQILSAKPAQTEENEAVVPASSTVQRVDCETRYLNDSFPGGSPPSSRTSSEISTSGSGSNSTIFDSEPTEPTTTMTRIPEDAGLPTRRNIRAILLALWQEMLNLPSDLPISAEDSFFDLGGDSIVAMKFAGEARDRGVQLNVADVFRNPAFGAMLTLVTEFIQQPEPQSSFGDKASTLGSSTERQLQTKDSETKLYERFSLLAASNVDSFLQTNIVPHVGVFRGGLADVLPATDFQSLAVTGALLSSRWMINHFYLDGCGALAVSRLRNAWFQVVQAFDILRTVFIPSGGRFLQVVLRTLRPPFRVVKVEEDNFDAFTGDLQAREREAANAPRLGESLLGFTVVMHQHSQRHRLLLRISHAQYDGVCLHRIWAALQDAYMGRGIPAPPLFANYLRASAGALSSEHYRHWSTLLKGSQMTEIVAKTKGVGETLGVESLTSLPTTTLKRKVWLPTVASSPLTPATVIKTAWARVLRDLSGSDDVVFGHTISGRNVSSVSGVEAIVGPCLNLVPVRVRFVSHGDSDQGGAATARQLMHGIQTQQIADMLHEVLGFREIIRHCTDWAPGCYFSTAVQYQNGSLDAYDSLTIGGVEYRVGCATQGGGDFADLSVFAQPLAGDERKVKGKGVEKNEVSSGEELGKLEKRQGGMHEIMVSFAEGGCVSRELAQRALDLLCETAEVFATEPDAEIPMVSTSASQLRQNDRRIAAQHQKSSPPPNTRVEDNEGPVAARVFTHR</sequence>
<dbReference type="Pfam" id="PF00668">
    <property type="entry name" value="Condensation"/>
    <property type="match status" value="9"/>
</dbReference>
<comment type="caution">
    <text evidence="8">The sequence shown here is derived from an EMBL/GenBank/DDBJ whole genome shotgun (WGS) entry which is preliminary data.</text>
</comment>
<dbReference type="SUPFAM" id="SSF47336">
    <property type="entry name" value="ACP-like"/>
    <property type="match status" value="6"/>
</dbReference>
<dbReference type="Pfam" id="PF00501">
    <property type="entry name" value="AMP-binding"/>
    <property type="match status" value="5"/>
</dbReference>
<feature type="domain" description="Carrier" evidence="7">
    <location>
        <begin position="7245"/>
        <end position="7322"/>
    </location>
</feature>
<evidence type="ECO:0000256" key="4">
    <source>
        <dbReference type="ARBA" id="ARBA00022598"/>
    </source>
</evidence>
<dbReference type="FunFam" id="3.30.559.30:FF:000002">
    <property type="entry name" value="Nonribosomal peptide synthase Pes1"/>
    <property type="match status" value="3"/>
</dbReference>
<comment type="similarity">
    <text evidence="5">Belongs to the NRP synthetase family.</text>
</comment>
<name>A0AA40F0T6_9PEZI</name>
<dbReference type="PROSITE" id="PS00012">
    <property type="entry name" value="PHOSPHOPANTETHEINE"/>
    <property type="match status" value="2"/>
</dbReference>
<dbReference type="PROSITE" id="PS50075">
    <property type="entry name" value="CARRIER"/>
    <property type="match status" value="6"/>
</dbReference>
<evidence type="ECO:0000256" key="5">
    <source>
        <dbReference type="ARBA" id="ARBA00029454"/>
    </source>
</evidence>
<dbReference type="GO" id="GO:0019748">
    <property type="term" value="P:secondary metabolic process"/>
    <property type="evidence" value="ECO:0007669"/>
    <property type="project" value="UniProtKB-ARBA"/>
</dbReference>
<dbReference type="InterPro" id="IPR020806">
    <property type="entry name" value="PKS_PP-bd"/>
</dbReference>
<dbReference type="Proteomes" id="UP001172155">
    <property type="component" value="Unassembled WGS sequence"/>
</dbReference>
<feature type="region of interest" description="Disordered" evidence="6">
    <location>
        <begin position="7193"/>
        <end position="7240"/>
    </location>
</feature>
<evidence type="ECO:0000313" key="8">
    <source>
        <dbReference type="EMBL" id="KAK0748882.1"/>
    </source>
</evidence>
<evidence type="ECO:0000313" key="9">
    <source>
        <dbReference type="Proteomes" id="UP001172155"/>
    </source>
</evidence>
<dbReference type="InterPro" id="IPR042099">
    <property type="entry name" value="ANL_N_sf"/>
</dbReference>
<protein>
    <recommendedName>
        <fullName evidence="7">Carrier domain-containing protein</fullName>
    </recommendedName>
</protein>
<evidence type="ECO:0000256" key="6">
    <source>
        <dbReference type="SAM" id="MobiDB-lite"/>
    </source>
</evidence>
<dbReference type="InterPro" id="IPR006162">
    <property type="entry name" value="Ppantetheine_attach_site"/>
</dbReference>
<keyword evidence="4" id="KW-0436">Ligase</keyword>
<dbReference type="GO" id="GO:0016874">
    <property type="term" value="F:ligase activity"/>
    <property type="evidence" value="ECO:0007669"/>
    <property type="project" value="UniProtKB-KW"/>
</dbReference>
<gene>
    <name evidence="8" type="ORF">B0T18DRAFT_444876</name>
</gene>
<dbReference type="PANTHER" id="PTHR45398">
    <property type="match status" value="1"/>
</dbReference>
<dbReference type="GO" id="GO:0031177">
    <property type="term" value="F:phosphopantetheine binding"/>
    <property type="evidence" value="ECO:0007669"/>
    <property type="project" value="InterPro"/>
</dbReference>
<dbReference type="SUPFAM" id="SSF56801">
    <property type="entry name" value="Acetyl-CoA synthetase-like"/>
    <property type="match status" value="5"/>
</dbReference>
<dbReference type="SMART" id="SM00823">
    <property type="entry name" value="PKS_PP"/>
    <property type="match status" value="6"/>
</dbReference>
<organism evidence="8 9">
    <name type="scientific">Schizothecium vesticola</name>
    <dbReference type="NCBI Taxonomy" id="314040"/>
    <lineage>
        <taxon>Eukaryota</taxon>
        <taxon>Fungi</taxon>
        <taxon>Dikarya</taxon>
        <taxon>Ascomycota</taxon>
        <taxon>Pezizomycotina</taxon>
        <taxon>Sordariomycetes</taxon>
        <taxon>Sordariomycetidae</taxon>
        <taxon>Sordariales</taxon>
        <taxon>Schizotheciaceae</taxon>
        <taxon>Schizothecium</taxon>
    </lineage>
</organism>
<dbReference type="InterPro" id="IPR045851">
    <property type="entry name" value="AMP-bd_C_sf"/>
</dbReference>
<dbReference type="PROSITE" id="PS00455">
    <property type="entry name" value="AMP_BINDING"/>
    <property type="match status" value="4"/>
</dbReference>
<dbReference type="FunFam" id="1.10.1200.10:FF:000005">
    <property type="entry name" value="Nonribosomal peptide synthetase 1"/>
    <property type="match status" value="2"/>
</dbReference>
<feature type="region of interest" description="Disordered" evidence="6">
    <location>
        <begin position="7328"/>
        <end position="7349"/>
    </location>
</feature>
<dbReference type="CDD" id="cd19534">
    <property type="entry name" value="E_NRPS"/>
    <property type="match status" value="2"/>
</dbReference>
<evidence type="ECO:0000256" key="1">
    <source>
        <dbReference type="ARBA" id="ARBA00005179"/>
    </source>
</evidence>
<dbReference type="FunFam" id="3.30.559.30:FF:000003">
    <property type="entry name" value="Nonribosomal peptide synthase SidD"/>
    <property type="match status" value="2"/>
</dbReference>
<dbReference type="InterPro" id="IPR020845">
    <property type="entry name" value="AMP-binding_CS"/>
</dbReference>
<feature type="domain" description="Carrier" evidence="7">
    <location>
        <begin position="5057"/>
        <end position="5133"/>
    </location>
</feature>
<feature type="compositionally biased region" description="Polar residues" evidence="6">
    <location>
        <begin position="7328"/>
        <end position="7345"/>
    </location>
</feature>
<dbReference type="InterPro" id="IPR009081">
    <property type="entry name" value="PP-bd_ACP"/>
</dbReference>
<dbReference type="PANTHER" id="PTHR45398:SF1">
    <property type="entry name" value="ENZYME, PUTATIVE (JCVI)-RELATED"/>
    <property type="match status" value="1"/>
</dbReference>
<keyword evidence="3" id="KW-0597">Phosphoprotein</keyword>
<feature type="domain" description="Carrier" evidence="7">
    <location>
        <begin position="3470"/>
        <end position="3543"/>
    </location>
</feature>
<proteinExistence type="inferred from homology"/>
<evidence type="ECO:0000256" key="2">
    <source>
        <dbReference type="ARBA" id="ARBA00022450"/>
    </source>
</evidence>
<evidence type="ECO:0000256" key="3">
    <source>
        <dbReference type="ARBA" id="ARBA00022553"/>
    </source>
</evidence>